<protein>
    <submittedName>
        <fullName evidence="1">Uncharacterized protein</fullName>
    </submittedName>
</protein>
<accession>A0AAT9TR61</accession>
<dbReference type="EMBL" id="OQ326496">
    <property type="protein sequence ID" value="WDQ45498.1"/>
    <property type="molecule type" value="Genomic_DNA"/>
</dbReference>
<evidence type="ECO:0000313" key="1">
    <source>
        <dbReference type="EMBL" id="WDQ45498.1"/>
    </source>
</evidence>
<reference evidence="1" key="1">
    <citation type="submission" date="2023-01" db="EMBL/GenBank/DDBJ databases">
        <authorList>
            <person name="Sprotte S."/>
            <person name="Brinks E."/>
        </authorList>
    </citation>
    <scope>NUCLEOTIDE SEQUENCE</scope>
</reference>
<sequence>MTNYILWCIIEVCLHLVYYSDRHTSILKNNKKEKKK</sequence>
<name>A0AAT9TR61_9CAUD</name>
<organism evidence="1">
    <name type="scientific">Enterocloster phage PMBT24</name>
    <dbReference type="NCBI Taxonomy" id="3025413"/>
    <lineage>
        <taxon>Viruses</taxon>
        <taxon>Duplodnaviria</taxon>
        <taxon>Heunggongvirae</taxon>
        <taxon>Uroviricota</taxon>
        <taxon>Caudoviricetes</taxon>
    </lineage>
</organism>
<reference evidence="1" key="2">
    <citation type="journal article" date="2024" name="Heliyon">
        <title>Complete genome sequence of the novel virulent phage PMBT24 infecting Enterocloster bolteae from the human gut.</title>
        <authorList>
            <person name="Sprotte S."/>
            <person name="Brinks E."/>
            <person name="Neve H."/>
            <person name="Franz C.M.A.P."/>
        </authorList>
    </citation>
    <scope>NUCLEOTIDE SEQUENCE</scope>
</reference>
<proteinExistence type="predicted"/>